<reference evidence="2 3" key="1">
    <citation type="submission" date="2024-06" db="EMBL/GenBank/DDBJ databases">
        <title>Genome of Rhodovulum iodosum, a marine photoferrotroph.</title>
        <authorList>
            <person name="Bianchini G."/>
            <person name="Nikeleit V."/>
            <person name="Kappler A."/>
            <person name="Bryce C."/>
            <person name="Sanchez-Baracaldo P."/>
        </authorList>
    </citation>
    <scope>NUCLEOTIDE SEQUENCE [LARGE SCALE GENOMIC DNA]</scope>
    <source>
        <strain evidence="2 3">UT/N1</strain>
    </source>
</reference>
<keyword evidence="2" id="KW-0808">Transferase</keyword>
<sequence length="248" mass="27206">MHLDVLDLRNFYYRTNLGRVAQRAIRDQVVALWPEAKGQTVAGFGFAVPLLRPFLPDARRVVGLMPGQQGVMPWPAGKPNVTALVEETAWPLPDGLVDKLMLLHGLETSENPSAVLEEASRVLGPGGRMLVIVPNRSGLWARRDKTPFGFGRPYTPGQLDAQLRNHGFEPQHSGAALFAPPSERRFWLRSAAMWERAGQRASAYYAGGVLIVEATKRVYRPTGSVVKDTMARPLRVLEGLPAPGAEPA</sequence>
<evidence type="ECO:0000259" key="1">
    <source>
        <dbReference type="Pfam" id="PF08241"/>
    </source>
</evidence>
<dbReference type="EMBL" id="JBEHHI010000001">
    <property type="protein sequence ID" value="MEX5728366.1"/>
    <property type="molecule type" value="Genomic_DNA"/>
</dbReference>
<dbReference type="Proteomes" id="UP001560019">
    <property type="component" value="Unassembled WGS sequence"/>
</dbReference>
<dbReference type="Gene3D" id="3.40.50.150">
    <property type="entry name" value="Vaccinia Virus protein VP39"/>
    <property type="match status" value="1"/>
</dbReference>
<dbReference type="InterPro" id="IPR029063">
    <property type="entry name" value="SAM-dependent_MTases_sf"/>
</dbReference>
<dbReference type="GO" id="GO:0008168">
    <property type="term" value="F:methyltransferase activity"/>
    <property type="evidence" value="ECO:0007669"/>
    <property type="project" value="UniProtKB-KW"/>
</dbReference>
<dbReference type="Pfam" id="PF08241">
    <property type="entry name" value="Methyltransf_11"/>
    <property type="match status" value="1"/>
</dbReference>
<keyword evidence="3" id="KW-1185">Reference proteome</keyword>
<keyword evidence="2" id="KW-0489">Methyltransferase</keyword>
<feature type="domain" description="Methyltransferase type 11" evidence="1">
    <location>
        <begin position="85"/>
        <end position="130"/>
    </location>
</feature>
<dbReference type="SUPFAM" id="SSF53335">
    <property type="entry name" value="S-adenosyl-L-methionine-dependent methyltransferases"/>
    <property type="match status" value="1"/>
</dbReference>
<name>A0ABV3XSP3_9RHOB</name>
<dbReference type="RefSeq" id="WP_125408700.1">
    <property type="nucleotide sequence ID" value="NZ_JBEHHI010000001.1"/>
</dbReference>
<comment type="caution">
    <text evidence="2">The sequence shown here is derived from an EMBL/GenBank/DDBJ whole genome shotgun (WGS) entry which is preliminary data.</text>
</comment>
<proteinExistence type="predicted"/>
<organism evidence="2 3">
    <name type="scientific">Rhodovulum iodosum</name>
    <dbReference type="NCBI Taxonomy" id="68291"/>
    <lineage>
        <taxon>Bacteria</taxon>
        <taxon>Pseudomonadati</taxon>
        <taxon>Pseudomonadota</taxon>
        <taxon>Alphaproteobacteria</taxon>
        <taxon>Rhodobacterales</taxon>
        <taxon>Paracoccaceae</taxon>
        <taxon>Rhodovulum</taxon>
    </lineage>
</organism>
<gene>
    <name evidence="2" type="ORF">Ga0609869_001719</name>
</gene>
<accession>A0ABV3XSP3</accession>
<protein>
    <submittedName>
        <fullName evidence="2">SAM-dependent methyltransferase</fullName>
    </submittedName>
</protein>
<dbReference type="GO" id="GO:0032259">
    <property type="term" value="P:methylation"/>
    <property type="evidence" value="ECO:0007669"/>
    <property type="project" value="UniProtKB-KW"/>
</dbReference>
<evidence type="ECO:0000313" key="2">
    <source>
        <dbReference type="EMBL" id="MEX5728366.1"/>
    </source>
</evidence>
<dbReference type="InterPro" id="IPR013216">
    <property type="entry name" value="Methyltransf_11"/>
</dbReference>
<evidence type="ECO:0000313" key="3">
    <source>
        <dbReference type="Proteomes" id="UP001560019"/>
    </source>
</evidence>